<evidence type="ECO:0000256" key="1">
    <source>
        <dbReference type="SAM" id="SignalP"/>
    </source>
</evidence>
<comment type="caution">
    <text evidence="2">The sequence shown here is derived from an EMBL/GenBank/DDBJ whole genome shotgun (WGS) entry which is preliminary data.</text>
</comment>
<protein>
    <submittedName>
        <fullName evidence="2">Uncharacterized protein</fullName>
    </submittedName>
</protein>
<organism evidence="2 3">
    <name type="scientific">Actinomortierella ambigua</name>
    <dbReference type="NCBI Taxonomy" id="1343610"/>
    <lineage>
        <taxon>Eukaryota</taxon>
        <taxon>Fungi</taxon>
        <taxon>Fungi incertae sedis</taxon>
        <taxon>Mucoromycota</taxon>
        <taxon>Mortierellomycotina</taxon>
        <taxon>Mortierellomycetes</taxon>
        <taxon>Mortierellales</taxon>
        <taxon>Mortierellaceae</taxon>
        <taxon>Actinomortierella</taxon>
    </lineage>
</organism>
<dbReference type="AlphaFoldDB" id="A0A9P6PX83"/>
<name>A0A9P6PX83_9FUNG</name>
<dbReference type="Proteomes" id="UP000807716">
    <property type="component" value="Unassembled WGS sequence"/>
</dbReference>
<accession>A0A9P6PX83</accession>
<keyword evidence="1" id="KW-0732">Signal</keyword>
<evidence type="ECO:0000313" key="3">
    <source>
        <dbReference type="Proteomes" id="UP000807716"/>
    </source>
</evidence>
<reference evidence="2" key="1">
    <citation type="journal article" date="2020" name="Fungal Divers.">
        <title>Resolving the Mortierellaceae phylogeny through synthesis of multi-gene phylogenetics and phylogenomics.</title>
        <authorList>
            <person name="Vandepol N."/>
            <person name="Liber J."/>
            <person name="Desiro A."/>
            <person name="Na H."/>
            <person name="Kennedy M."/>
            <person name="Barry K."/>
            <person name="Grigoriev I.V."/>
            <person name="Miller A.N."/>
            <person name="O'Donnell K."/>
            <person name="Stajich J.E."/>
            <person name="Bonito G."/>
        </authorList>
    </citation>
    <scope>NUCLEOTIDE SEQUENCE</scope>
    <source>
        <strain evidence="2">BC1065</strain>
    </source>
</reference>
<feature type="signal peptide" evidence="1">
    <location>
        <begin position="1"/>
        <end position="21"/>
    </location>
</feature>
<evidence type="ECO:0000313" key="2">
    <source>
        <dbReference type="EMBL" id="KAG0255953.1"/>
    </source>
</evidence>
<dbReference type="EMBL" id="JAAAJB010000433">
    <property type="protein sequence ID" value="KAG0255953.1"/>
    <property type="molecule type" value="Genomic_DNA"/>
</dbReference>
<sequence>MVRLAPLTALVTLVVLSTATALRFDYDVRILNRKSGGWVNGHDGLSYAPIVVEEKSANAFGVWSVKQAPDNGPNYIVNKGSESPIITPLDEEQPLVTFGGRLPPSFVRLEDVDVSAYRIQDTRTELYWTRERNLIYLRDLNTSDDNQVWEFRPEGFDDEFAFWE</sequence>
<gene>
    <name evidence="2" type="ORF">DFQ27_005985</name>
</gene>
<keyword evidence="3" id="KW-1185">Reference proteome</keyword>
<proteinExistence type="predicted"/>
<feature type="chain" id="PRO_5040417844" evidence="1">
    <location>
        <begin position="22"/>
        <end position="164"/>
    </location>
</feature>